<dbReference type="PANTHER" id="PTHR43710:SF2">
    <property type="entry name" value="2-HYDROXYACYL-COA LYASE 1"/>
    <property type="match status" value="1"/>
</dbReference>
<evidence type="ECO:0000313" key="6">
    <source>
        <dbReference type="Ensembl" id="ENSABRP00000012262.1"/>
    </source>
</evidence>
<evidence type="ECO:0000256" key="2">
    <source>
        <dbReference type="ARBA" id="ARBA00022723"/>
    </source>
</evidence>
<evidence type="ECO:0000259" key="5">
    <source>
        <dbReference type="Pfam" id="PF02776"/>
    </source>
</evidence>
<comment type="cofactor">
    <cofactor evidence="1">
        <name>thiamine diphosphate</name>
        <dbReference type="ChEBI" id="CHEBI:58937"/>
    </cofactor>
</comment>
<dbReference type="GO" id="GO:0016829">
    <property type="term" value="F:lyase activity"/>
    <property type="evidence" value="ECO:0007669"/>
    <property type="project" value="UniProtKB-KW"/>
</dbReference>
<dbReference type="PANTHER" id="PTHR43710">
    <property type="entry name" value="2-HYDROXYACYL-COA LYASE"/>
    <property type="match status" value="1"/>
</dbReference>
<evidence type="ECO:0000256" key="4">
    <source>
        <dbReference type="ARBA" id="ARBA00023239"/>
    </source>
</evidence>
<organism evidence="6 7">
    <name type="scientific">Anser brachyrhynchus</name>
    <name type="common">Pink-footed goose</name>
    <dbReference type="NCBI Taxonomy" id="132585"/>
    <lineage>
        <taxon>Eukaryota</taxon>
        <taxon>Metazoa</taxon>
        <taxon>Chordata</taxon>
        <taxon>Craniata</taxon>
        <taxon>Vertebrata</taxon>
        <taxon>Euteleostomi</taxon>
        <taxon>Archelosauria</taxon>
        <taxon>Archosauria</taxon>
        <taxon>Dinosauria</taxon>
        <taxon>Saurischia</taxon>
        <taxon>Theropoda</taxon>
        <taxon>Coelurosauria</taxon>
        <taxon>Aves</taxon>
        <taxon>Neognathae</taxon>
        <taxon>Galloanserae</taxon>
        <taxon>Anseriformes</taxon>
        <taxon>Anatidae</taxon>
        <taxon>Anserinae</taxon>
        <taxon>Anser</taxon>
    </lineage>
</organism>
<dbReference type="GO" id="GO:0005777">
    <property type="term" value="C:peroxisome"/>
    <property type="evidence" value="ECO:0007669"/>
    <property type="project" value="TreeGrafter"/>
</dbReference>
<dbReference type="GO" id="GO:0046872">
    <property type="term" value="F:metal ion binding"/>
    <property type="evidence" value="ECO:0007669"/>
    <property type="project" value="UniProtKB-KW"/>
</dbReference>
<feature type="domain" description="Thiamine pyrophosphate enzyme N-terminal TPP-binding" evidence="5">
    <location>
        <begin position="36"/>
        <end position="69"/>
    </location>
</feature>
<dbReference type="Proteomes" id="UP000694426">
    <property type="component" value="Unplaced"/>
</dbReference>
<dbReference type="Pfam" id="PF02776">
    <property type="entry name" value="TPP_enzyme_N"/>
    <property type="match status" value="1"/>
</dbReference>
<dbReference type="AlphaFoldDB" id="A0A8B9BZU4"/>
<evidence type="ECO:0000256" key="1">
    <source>
        <dbReference type="ARBA" id="ARBA00001964"/>
    </source>
</evidence>
<keyword evidence="3" id="KW-0460">Magnesium</keyword>
<dbReference type="InterPro" id="IPR029061">
    <property type="entry name" value="THDP-binding"/>
</dbReference>
<reference evidence="6" key="2">
    <citation type="submission" date="2025-09" db="UniProtKB">
        <authorList>
            <consortium name="Ensembl"/>
        </authorList>
    </citation>
    <scope>IDENTIFICATION</scope>
</reference>
<keyword evidence="7" id="KW-1185">Reference proteome</keyword>
<dbReference type="GO" id="GO:0030976">
    <property type="term" value="F:thiamine pyrophosphate binding"/>
    <property type="evidence" value="ECO:0007669"/>
    <property type="project" value="InterPro"/>
</dbReference>
<accession>A0A8B9BZU4</accession>
<evidence type="ECO:0000313" key="7">
    <source>
        <dbReference type="Proteomes" id="UP000694426"/>
    </source>
</evidence>
<keyword evidence="2" id="KW-0479">Metal-binding</keyword>
<protein>
    <recommendedName>
        <fullName evidence="5">Thiamine pyrophosphate enzyme N-terminal TPP-binding domain-containing protein</fullName>
    </recommendedName>
</protein>
<evidence type="ECO:0000256" key="3">
    <source>
        <dbReference type="ARBA" id="ARBA00022842"/>
    </source>
</evidence>
<dbReference type="InterPro" id="IPR045025">
    <property type="entry name" value="HACL1-like"/>
</dbReference>
<reference evidence="6" key="1">
    <citation type="submission" date="2025-08" db="UniProtKB">
        <authorList>
            <consortium name="Ensembl"/>
        </authorList>
    </citation>
    <scope>IDENTIFICATION</scope>
</reference>
<sequence length="88" mass="9231">MAAGEALSRTQLVAKALRAHNVEYMFGIVGIPIWHSACNAASAVGYLTGRPGICLVVSGSGFLHSLAGMNCWTLIVIRSSVPSVSWLS</sequence>
<keyword evidence="4" id="KW-0456">Lyase</keyword>
<dbReference type="CDD" id="cd07035">
    <property type="entry name" value="TPP_PYR_POX_like"/>
    <property type="match status" value="1"/>
</dbReference>
<proteinExistence type="predicted"/>
<name>A0A8B9BZU4_9AVES</name>
<dbReference type="GO" id="GO:0001561">
    <property type="term" value="P:fatty acid alpha-oxidation"/>
    <property type="evidence" value="ECO:0007669"/>
    <property type="project" value="TreeGrafter"/>
</dbReference>
<dbReference type="SUPFAM" id="SSF52518">
    <property type="entry name" value="Thiamin diphosphate-binding fold (THDP-binding)"/>
    <property type="match status" value="1"/>
</dbReference>
<dbReference type="InterPro" id="IPR012001">
    <property type="entry name" value="Thiamin_PyroP_enz_TPP-bd_dom"/>
</dbReference>
<dbReference type="Ensembl" id="ENSABRT00000017568.1">
    <property type="protein sequence ID" value="ENSABRP00000012262.1"/>
    <property type="gene ID" value="ENSABRG00000010986.1"/>
</dbReference>